<evidence type="ECO:0000256" key="2">
    <source>
        <dbReference type="ARBA" id="ARBA00004906"/>
    </source>
</evidence>
<keyword evidence="9" id="KW-0914">Notch signaling pathway</keyword>
<comment type="subcellular location">
    <subcellularLocation>
        <location evidence="11">Cytoplasm</location>
    </subcellularLocation>
</comment>
<comment type="pathway">
    <text evidence="2 11">Protein modification; protein ubiquitination.</text>
</comment>
<evidence type="ECO:0000256" key="5">
    <source>
        <dbReference type="ARBA" id="ARBA00022723"/>
    </source>
</evidence>
<evidence type="ECO:0000256" key="7">
    <source>
        <dbReference type="ARBA" id="ARBA00022771"/>
    </source>
</evidence>
<organism evidence="14 15">
    <name type="scientific">Argiope bruennichi</name>
    <name type="common">Wasp spider</name>
    <name type="synonym">Aranea bruennichi</name>
    <dbReference type="NCBI Taxonomy" id="94029"/>
    <lineage>
        <taxon>Eukaryota</taxon>
        <taxon>Metazoa</taxon>
        <taxon>Ecdysozoa</taxon>
        <taxon>Arthropoda</taxon>
        <taxon>Chelicerata</taxon>
        <taxon>Arachnida</taxon>
        <taxon>Araneae</taxon>
        <taxon>Araneomorphae</taxon>
        <taxon>Entelegynae</taxon>
        <taxon>Araneoidea</taxon>
        <taxon>Araneidae</taxon>
        <taxon>Argiope</taxon>
    </lineage>
</organism>
<dbReference type="PROSITE" id="PS50089">
    <property type="entry name" value="ZF_RING_2"/>
    <property type="match status" value="1"/>
</dbReference>
<dbReference type="InterPro" id="IPR037197">
    <property type="entry name" value="WWE_dom_sf"/>
</dbReference>
<dbReference type="InterPro" id="IPR039398">
    <property type="entry name" value="Deltex_fam"/>
</dbReference>
<dbReference type="EMBL" id="JABXBU010002230">
    <property type="protein sequence ID" value="KAF8767266.1"/>
    <property type="molecule type" value="Genomic_DNA"/>
</dbReference>
<feature type="domain" description="WWE" evidence="13">
    <location>
        <begin position="1"/>
        <end position="77"/>
    </location>
</feature>
<keyword evidence="11" id="KW-0963">Cytoplasm</keyword>
<sequence length="409" mass="46827">MADNTTWKFVVWERLNKTGKWCPYSADVSQFLEQSYKKDLDEVSLSDVDENLKIYNVNFKDMVQISTATGTKSTIRRRMCNKDDLLCSGFTWQWHDDHDVWHSYDVEVNNFIEKAHTAAINNSTVALVNGRPWFHSRPPHTPQSLLKPVPGIDPISACSRKTKEEEKVLKLANYEEMDTGIEDVLSEYTKEVNLDISNSKDEDCIICCEPLSGGSSYDDDCSIVQLKLCPHIFHKSCLLAMYNSGPKDKCLQCPVCKKIHGVKYGIQPPGDMIYHILPYSLPGYPECDTIRIIYDIPSGTQGPEHPMPGKKYTSRGFPRHCFLPDNEMGRKVLRLLIKAWKRRLIFTIGRSSTTGEENTVTWNEIHHKTEFGYSRRGHGFPDPNYFNNVLAELEAHGVVDDDVYMWYPA</sequence>
<dbReference type="EC" id="2.3.2.27" evidence="11"/>
<protein>
    <recommendedName>
        <fullName evidence="11">E3 ubiquitin-protein ligase</fullName>
        <ecNumber evidence="11">2.3.2.27</ecNumber>
    </recommendedName>
</protein>
<dbReference type="PROSITE" id="PS50918">
    <property type="entry name" value="WWE"/>
    <property type="match status" value="1"/>
</dbReference>
<dbReference type="SUPFAM" id="SSF57850">
    <property type="entry name" value="RING/U-box"/>
    <property type="match status" value="1"/>
</dbReference>
<dbReference type="Gene3D" id="3.30.390.130">
    <property type="match status" value="1"/>
</dbReference>
<dbReference type="Pfam" id="PF02825">
    <property type="entry name" value="WWE"/>
    <property type="match status" value="2"/>
</dbReference>
<dbReference type="Proteomes" id="UP000807504">
    <property type="component" value="Unassembled WGS sequence"/>
</dbReference>
<evidence type="ECO:0000256" key="10">
    <source>
        <dbReference type="PROSITE-ProRule" id="PRU00175"/>
    </source>
</evidence>
<evidence type="ECO:0000313" key="14">
    <source>
        <dbReference type="EMBL" id="KAF8767266.1"/>
    </source>
</evidence>
<dbReference type="Gene3D" id="3.30.720.50">
    <property type="match status" value="2"/>
</dbReference>
<keyword evidence="7 10" id="KW-0863">Zinc-finger</keyword>
<evidence type="ECO:0000256" key="1">
    <source>
        <dbReference type="ARBA" id="ARBA00000900"/>
    </source>
</evidence>
<dbReference type="PANTHER" id="PTHR12622">
    <property type="entry name" value="DELTEX-RELATED"/>
    <property type="match status" value="1"/>
</dbReference>
<comment type="similarity">
    <text evidence="3 11">Belongs to the Deltex family.</text>
</comment>
<dbReference type="InterPro" id="IPR013083">
    <property type="entry name" value="Znf_RING/FYVE/PHD"/>
</dbReference>
<evidence type="ECO:0000256" key="6">
    <source>
        <dbReference type="ARBA" id="ARBA00022737"/>
    </source>
</evidence>
<evidence type="ECO:0000256" key="9">
    <source>
        <dbReference type="ARBA" id="ARBA00022976"/>
    </source>
</evidence>
<dbReference type="GO" id="GO:0016567">
    <property type="term" value="P:protein ubiquitination"/>
    <property type="evidence" value="ECO:0007669"/>
    <property type="project" value="UniProtKB-UniRule"/>
</dbReference>
<reference evidence="14" key="1">
    <citation type="journal article" date="2020" name="bioRxiv">
        <title>Chromosome-level reference genome of the European wasp spider Argiope bruennichi: a resource for studies on range expansion and evolutionary adaptation.</title>
        <authorList>
            <person name="Sheffer M.M."/>
            <person name="Hoppe A."/>
            <person name="Krehenwinkel H."/>
            <person name="Uhl G."/>
            <person name="Kuss A.W."/>
            <person name="Jensen L."/>
            <person name="Jensen C."/>
            <person name="Gillespie R.G."/>
            <person name="Hoff K.J."/>
            <person name="Prost S."/>
        </authorList>
    </citation>
    <scope>NUCLEOTIDE SEQUENCE</scope>
</reference>
<dbReference type="GO" id="GO:0008270">
    <property type="term" value="F:zinc ion binding"/>
    <property type="evidence" value="ECO:0007669"/>
    <property type="project" value="UniProtKB-KW"/>
</dbReference>
<gene>
    <name evidence="14" type="ORF">HNY73_020250</name>
</gene>
<comment type="caution">
    <text evidence="14">The sequence shown here is derived from an EMBL/GenBank/DDBJ whole genome shotgun (WGS) entry which is preliminary data.</text>
</comment>
<dbReference type="InterPro" id="IPR039396">
    <property type="entry name" value="Deltex_C"/>
</dbReference>
<evidence type="ECO:0000313" key="15">
    <source>
        <dbReference type="Proteomes" id="UP000807504"/>
    </source>
</evidence>
<dbReference type="Gene3D" id="3.30.40.10">
    <property type="entry name" value="Zinc/RING finger domain, C3HC4 (zinc finger)"/>
    <property type="match status" value="1"/>
</dbReference>
<dbReference type="CDD" id="cd09633">
    <property type="entry name" value="Deltex_C"/>
    <property type="match status" value="1"/>
</dbReference>
<evidence type="ECO:0000256" key="11">
    <source>
        <dbReference type="RuleBase" id="RU367105"/>
    </source>
</evidence>
<keyword evidence="5 11" id="KW-0479">Metal-binding</keyword>
<name>A0A8T0E7J5_ARGBR</name>
<keyword evidence="6" id="KW-0677">Repeat</keyword>
<evidence type="ECO:0000256" key="4">
    <source>
        <dbReference type="ARBA" id="ARBA00022679"/>
    </source>
</evidence>
<accession>A0A8T0E7J5</accession>
<dbReference type="InterPro" id="IPR004170">
    <property type="entry name" value="WWE_dom"/>
</dbReference>
<keyword evidence="4 11" id="KW-0808">Transferase</keyword>
<dbReference type="FunFam" id="3.30.390.130:FF:000001">
    <property type="entry name" value="Probable E3 ubiquitin-protein ligase DTX3"/>
    <property type="match status" value="1"/>
</dbReference>
<evidence type="ECO:0000259" key="12">
    <source>
        <dbReference type="PROSITE" id="PS50089"/>
    </source>
</evidence>
<dbReference type="SUPFAM" id="SSF117839">
    <property type="entry name" value="WWE domain"/>
    <property type="match status" value="2"/>
</dbReference>
<dbReference type="SMART" id="SM00678">
    <property type="entry name" value="WWE"/>
    <property type="match status" value="1"/>
</dbReference>
<reference evidence="14" key="2">
    <citation type="submission" date="2020-06" db="EMBL/GenBank/DDBJ databases">
        <authorList>
            <person name="Sheffer M."/>
        </authorList>
    </citation>
    <scope>NUCLEOTIDE SEQUENCE</scope>
</reference>
<keyword evidence="8 11" id="KW-0862">Zinc</keyword>
<dbReference type="GO" id="GO:0061630">
    <property type="term" value="F:ubiquitin protein ligase activity"/>
    <property type="evidence" value="ECO:0007669"/>
    <property type="project" value="UniProtKB-UniRule"/>
</dbReference>
<keyword evidence="15" id="KW-1185">Reference proteome</keyword>
<dbReference type="InterPro" id="IPR039399">
    <property type="entry name" value="Deltex_C_sf"/>
</dbReference>
<feature type="domain" description="RING-type" evidence="12">
    <location>
        <begin position="204"/>
        <end position="257"/>
    </location>
</feature>
<comment type="catalytic activity">
    <reaction evidence="1 11">
        <text>S-ubiquitinyl-[E2 ubiquitin-conjugating enzyme]-L-cysteine + [acceptor protein]-L-lysine = [E2 ubiquitin-conjugating enzyme]-L-cysteine + N(6)-ubiquitinyl-[acceptor protein]-L-lysine.</text>
        <dbReference type="EC" id="2.3.2.27"/>
    </reaction>
</comment>
<proteinExistence type="inferred from homology"/>
<dbReference type="AlphaFoldDB" id="A0A8T0E7J5"/>
<evidence type="ECO:0000259" key="13">
    <source>
        <dbReference type="PROSITE" id="PS50918"/>
    </source>
</evidence>
<dbReference type="InterPro" id="IPR001841">
    <property type="entry name" value="Znf_RING"/>
</dbReference>
<evidence type="ECO:0000256" key="8">
    <source>
        <dbReference type="ARBA" id="ARBA00022833"/>
    </source>
</evidence>
<evidence type="ECO:0000256" key="3">
    <source>
        <dbReference type="ARBA" id="ARBA00009413"/>
    </source>
</evidence>
<dbReference type="GO" id="GO:0007219">
    <property type="term" value="P:Notch signaling pathway"/>
    <property type="evidence" value="ECO:0007669"/>
    <property type="project" value="UniProtKB-KW"/>
</dbReference>
<dbReference type="GO" id="GO:0005737">
    <property type="term" value="C:cytoplasm"/>
    <property type="evidence" value="ECO:0007669"/>
    <property type="project" value="UniProtKB-SubCell"/>
</dbReference>
<dbReference type="Pfam" id="PF18102">
    <property type="entry name" value="DTC"/>
    <property type="match status" value="1"/>
</dbReference>
<dbReference type="InterPro" id="IPR018123">
    <property type="entry name" value="WWE-dom_subgr"/>
</dbReference>